<organism evidence="1 2">
    <name type="scientific">Clostridium chromiireducens</name>
    <dbReference type="NCBI Taxonomy" id="225345"/>
    <lineage>
        <taxon>Bacteria</taxon>
        <taxon>Bacillati</taxon>
        <taxon>Bacillota</taxon>
        <taxon>Clostridia</taxon>
        <taxon>Eubacteriales</taxon>
        <taxon>Clostridiaceae</taxon>
        <taxon>Clostridium</taxon>
    </lineage>
</organism>
<proteinExistence type="predicted"/>
<dbReference type="RefSeq" id="WP_160357702.1">
    <property type="nucleotide sequence ID" value="NZ_WSRQ01000001.1"/>
</dbReference>
<name>A0A964W0Q9_9CLOT</name>
<accession>A0A964W0Q9</accession>
<evidence type="ECO:0000313" key="1">
    <source>
        <dbReference type="EMBL" id="MVX62257.1"/>
    </source>
</evidence>
<sequence length="152" mass="17734">MRVLKEAGIHGGFNVIVEIGSRVNKSYFQAPSESVDHAGKEYIQGRFPLLNTKKRIEDFKRLYKNLWIEIDESKLDLMKHCIGVPYSKKPYRNYFCTNEDDADWNFLVGKGLAVKGESKVNAERNCIYFWLSRQGVEFVLNKPISEEFYKEL</sequence>
<dbReference type="Proteomes" id="UP000656077">
    <property type="component" value="Unassembled WGS sequence"/>
</dbReference>
<dbReference type="AlphaFoldDB" id="A0A964W0Q9"/>
<gene>
    <name evidence="1" type="ORF">GKZ28_00895</name>
</gene>
<protein>
    <submittedName>
        <fullName evidence="1">Uncharacterized protein</fullName>
    </submittedName>
</protein>
<reference evidence="1" key="1">
    <citation type="submission" date="2019-12" db="EMBL/GenBank/DDBJ databases">
        <title>Microbes associate with the intestines of laboratory mice.</title>
        <authorList>
            <person name="Navarre W."/>
            <person name="Wong E."/>
        </authorList>
    </citation>
    <scope>NUCLEOTIDE SEQUENCE</scope>
    <source>
        <strain evidence="1">NM79_F5</strain>
    </source>
</reference>
<evidence type="ECO:0000313" key="2">
    <source>
        <dbReference type="Proteomes" id="UP000656077"/>
    </source>
</evidence>
<comment type="caution">
    <text evidence="1">The sequence shown here is derived from an EMBL/GenBank/DDBJ whole genome shotgun (WGS) entry which is preliminary data.</text>
</comment>
<dbReference type="EMBL" id="WSRQ01000001">
    <property type="protein sequence ID" value="MVX62257.1"/>
    <property type="molecule type" value="Genomic_DNA"/>
</dbReference>